<dbReference type="Gene3D" id="2.30.30.30">
    <property type="match status" value="1"/>
</dbReference>
<evidence type="ECO:0000313" key="6">
    <source>
        <dbReference type="Proteomes" id="UP001055439"/>
    </source>
</evidence>
<evidence type="ECO:0000256" key="1">
    <source>
        <dbReference type="ARBA" id="ARBA00010618"/>
    </source>
</evidence>
<protein>
    <submittedName>
        <fullName evidence="5">Ribosomal protein</fullName>
    </submittedName>
</protein>
<accession>A0A9E7JBB5</accession>
<keyword evidence="2 5" id="KW-0689">Ribosomal protein</keyword>
<comment type="similarity">
    <text evidence="1">Belongs to the universal ribosomal protein uL24 family.</text>
</comment>
<dbReference type="CDD" id="cd06089">
    <property type="entry name" value="KOW_RPL26"/>
    <property type="match status" value="1"/>
</dbReference>
<dbReference type="GO" id="GO:0015934">
    <property type="term" value="C:large ribosomal subunit"/>
    <property type="evidence" value="ECO:0007669"/>
    <property type="project" value="InterPro"/>
</dbReference>
<dbReference type="PROSITE" id="PS01108">
    <property type="entry name" value="RIBOSOMAL_L24"/>
    <property type="match status" value="1"/>
</dbReference>
<dbReference type="GO" id="GO:0003735">
    <property type="term" value="F:structural constituent of ribosome"/>
    <property type="evidence" value="ECO:0007669"/>
    <property type="project" value="InterPro"/>
</dbReference>
<reference evidence="5" key="1">
    <citation type="submission" date="2022-05" db="EMBL/GenBank/DDBJ databases">
        <title>The Musa troglodytarum L. genome provides insights into the mechanism of non-climacteric behaviour and enrichment of carotenoids.</title>
        <authorList>
            <person name="Wang J."/>
        </authorList>
    </citation>
    <scope>NUCLEOTIDE SEQUENCE</scope>
    <source>
        <tissue evidence="5">Leaf</tissue>
    </source>
</reference>
<dbReference type="PANTHER" id="PTHR11143">
    <property type="entry name" value="60S RIBOSOMAL PROTEIN L26 FAMILY MEMBER"/>
    <property type="match status" value="1"/>
</dbReference>
<sequence>MAEPHRFPQPQESTLCVFPRLEWASSRTWVRRFYGLTIFYVSANLGSRSVPHKTIFLTPFVSQDFNDYIHFQLTIWFQFLGRKFAIRSRSRVSCKLTLIPFLDLLPPPPATMKYNPRVSSSGRKSRKVHFTAPSSVRHMLMSVPLSADLRNKYNLRSVPVCKDDEVQVVRGTYKGREGKIVQVYRRKWVIHVKRIIREKVNGATVSVGINPSKVVITKLKLDKDHTGLLDRKARGSTTDKAKGKFSAEEIAAAAAAAGAPSLQEID</sequence>
<dbReference type="EMBL" id="CP097502">
    <property type="protein sequence ID" value="URD74880.1"/>
    <property type="molecule type" value="Genomic_DNA"/>
</dbReference>
<evidence type="ECO:0000313" key="5">
    <source>
        <dbReference type="EMBL" id="URD74880.1"/>
    </source>
</evidence>
<dbReference type="InterPro" id="IPR014722">
    <property type="entry name" value="Rib_uL2_dom2"/>
</dbReference>
<keyword evidence="3" id="KW-0687">Ribonucleoprotein</keyword>
<feature type="domain" description="KOW" evidence="4">
    <location>
        <begin position="159"/>
        <end position="186"/>
    </location>
</feature>
<evidence type="ECO:0000256" key="2">
    <source>
        <dbReference type="ARBA" id="ARBA00022980"/>
    </source>
</evidence>
<dbReference type="InterPro" id="IPR041988">
    <property type="entry name" value="Ribosomal_uL24_KOW"/>
</dbReference>
<organism evidence="5 6">
    <name type="scientific">Musa troglodytarum</name>
    <name type="common">fe'i banana</name>
    <dbReference type="NCBI Taxonomy" id="320322"/>
    <lineage>
        <taxon>Eukaryota</taxon>
        <taxon>Viridiplantae</taxon>
        <taxon>Streptophyta</taxon>
        <taxon>Embryophyta</taxon>
        <taxon>Tracheophyta</taxon>
        <taxon>Spermatophyta</taxon>
        <taxon>Magnoliopsida</taxon>
        <taxon>Liliopsida</taxon>
        <taxon>Zingiberales</taxon>
        <taxon>Musaceae</taxon>
        <taxon>Musa</taxon>
    </lineage>
</organism>
<dbReference type="InterPro" id="IPR008991">
    <property type="entry name" value="Translation_prot_SH3-like_sf"/>
</dbReference>
<gene>
    <name evidence="5" type="ORF">MUK42_09562</name>
</gene>
<dbReference type="SMART" id="SM00739">
    <property type="entry name" value="KOW"/>
    <property type="match status" value="1"/>
</dbReference>
<dbReference type="Proteomes" id="UP001055439">
    <property type="component" value="Chromosome 1"/>
</dbReference>
<dbReference type="InterPro" id="IPR005825">
    <property type="entry name" value="Ribosomal_uL24_CS"/>
</dbReference>
<dbReference type="FunFam" id="2.30.30.30:FF:000009">
    <property type="entry name" value="60S ribosomal protein L26"/>
    <property type="match status" value="1"/>
</dbReference>
<name>A0A9E7JBB5_9LILI</name>
<keyword evidence="6" id="KW-1185">Reference proteome</keyword>
<dbReference type="InterPro" id="IPR005824">
    <property type="entry name" value="KOW"/>
</dbReference>
<dbReference type="Pfam" id="PF16906">
    <property type="entry name" value="Ribosomal_L26"/>
    <property type="match status" value="1"/>
</dbReference>
<dbReference type="AlphaFoldDB" id="A0A9E7JBB5"/>
<proteinExistence type="inferred from homology"/>
<evidence type="ECO:0000256" key="3">
    <source>
        <dbReference type="ARBA" id="ARBA00023274"/>
    </source>
</evidence>
<dbReference type="NCBIfam" id="TIGR01080">
    <property type="entry name" value="rplX_A_E"/>
    <property type="match status" value="1"/>
</dbReference>
<dbReference type="SUPFAM" id="SSF50104">
    <property type="entry name" value="Translation proteins SH3-like domain"/>
    <property type="match status" value="1"/>
</dbReference>
<dbReference type="GO" id="GO:0003723">
    <property type="term" value="F:RNA binding"/>
    <property type="evidence" value="ECO:0007669"/>
    <property type="project" value="InterPro"/>
</dbReference>
<dbReference type="InterPro" id="IPR005756">
    <property type="entry name" value="Ribosomal_uL24_euk/arc"/>
</dbReference>
<dbReference type="GO" id="GO:0006412">
    <property type="term" value="P:translation"/>
    <property type="evidence" value="ECO:0007669"/>
    <property type="project" value="InterPro"/>
</dbReference>
<dbReference type="Pfam" id="PF00467">
    <property type="entry name" value="KOW"/>
    <property type="match status" value="1"/>
</dbReference>
<dbReference type="OrthoDB" id="1688503at2759"/>
<evidence type="ECO:0000259" key="4">
    <source>
        <dbReference type="SMART" id="SM00739"/>
    </source>
</evidence>